<dbReference type="Proteomes" id="UP000433577">
    <property type="component" value="Chromosome 1"/>
</dbReference>
<keyword evidence="3" id="KW-1185">Reference proteome</keyword>
<evidence type="ECO:0000259" key="1">
    <source>
        <dbReference type="Pfam" id="PF12728"/>
    </source>
</evidence>
<dbReference type="Gene3D" id="1.10.238.160">
    <property type="match status" value="1"/>
</dbReference>
<protein>
    <submittedName>
        <fullName evidence="2">Helix-turn-helix domain-containing protein</fullName>
    </submittedName>
</protein>
<dbReference type="InterPro" id="IPR041657">
    <property type="entry name" value="HTH_17"/>
</dbReference>
<dbReference type="AlphaFoldDB" id="A0A7Z2GJ20"/>
<name>A0A7Z2GJ20_9BURK</name>
<accession>A0A7Z2GJ20</accession>
<gene>
    <name evidence="2" type="ORF">FAZ98_11970</name>
</gene>
<feature type="domain" description="Helix-turn-helix" evidence="1">
    <location>
        <begin position="4"/>
        <end position="55"/>
    </location>
</feature>
<reference evidence="2 3" key="1">
    <citation type="submission" date="2019-12" db="EMBL/GenBank/DDBJ databases">
        <title>Paraburkholderia acidiphila 7Q-K02 sp. nov and Paraburkholderia acidisoli DHF22 sp. nov., two strains isolated from forest soil.</title>
        <authorList>
            <person name="Gao Z."/>
            <person name="Qiu L."/>
        </authorList>
    </citation>
    <scope>NUCLEOTIDE SEQUENCE [LARGE SCALE GENOMIC DNA]</scope>
    <source>
        <strain evidence="2 3">DHF22</strain>
    </source>
</reference>
<proteinExistence type="predicted"/>
<dbReference type="InterPro" id="IPR009061">
    <property type="entry name" value="DNA-bd_dom_put_sf"/>
</dbReference>
<dbReference type="Pfam" id="PF12728">
    <property type="entry name" value="HTH_17"/>
    <property type="match status" value="1"/>
</dbReference>
<evidence type="ECO:0000313" key="2">
    <source>
        <dbReference type="EMBL" id="QGZ62384.1"/>
    </source>
</evidence>
<organism evidence="2 3">
    <name type="scientific">Paraburkholderia acidisoli</name>
    <dbReference type="NCBI Taxonomy" id="2571748"/>
    <lineage>
        <taxon>Bacteria</taxon>
        <taxon>Pseudomonadati</taxon>
        <taxon>Pseudomonadota</taxon>
        <taxon>Betaproteobacteria</taxon>
        <taxon>Burkholderiales</taxon>
        <taxon>Burkholderiaceae</taxon>
        <taxon>Paraburkholderia</taxon>
    </lineage>
</organism>
<dbReference type="KEGG" id="pacs:FAZ98_11970"/>
<dbReference type="EMBL" id="CP046913">
    <property type="protein sequence ID" value="QGZ62384.1"/>
    <property type="molecule type" value="Genomic_DNA"/>
</dbReference>
<dbReference type="OrthoDB" id="6903130at2"/>
<sequence length="66" mass="7186">MQELMSPKALAAFLGLAVQTIYNRHSTGGDLPKSIKLGSRLRFSGSDVDAWLDAKRQFMTSATQDG</sequence>
<evidence type="ECO:0000313" key="3">
    <source>
        <dbReference type="Proteomes" id="UP000433577"/>
    </source>
</evidence>
<dbReference type="SUPFAM" id="SSF46955">
    <property type="entry name" value="Putative DNA-binding domain"/>
    <property type="match status" value="1"/>
</dbReference>